<dbReference type="STRING" id="300112.A0A4S2KSY5"/>
<evidence type="ECO:0000256" key="1">
    <source>
        <dbReference type="ARBA" id="ARBA00004141"/>
    </source>
</evidence>
<dbReference type="Proteomes" id="UP000310200">
    <property type="component" value="Unassembled WGS sequence"/>
</dbReference>
<keyword evidence="3 5" id="KW-1133">Transmembrane helix</keyword>
<evidence type="ECO:0000256" key="3">
    <source>
        <dbReference type="ARBA" id="ARBA00022989"/>
    </source>
</evidence>
<evidence type="ECO:0000256" key="5">
    <source>
        <dbReference type="RuleBase" id="RU004379"/>
    </source>
</evidence>
<reference evidence="6 7" key="1">
    <citation type="journal article" date="2019" name="Philos. Trans. R. Soc. Lond., B, Biol. Sci.">
        <title>Ant behaviour and brain gene expression of defending hosts depend on the ecological success of the intruding social parasite.</title>
        <authorList>
            <person name="Kaur R."/>
            <person name="Stoldt M."/>
            <person name="Jongepier E."/>
            <person name="Feldmeyer B."/>
            <person name="Menzel F."/>
            <person name="Bornberg-Bauer E."/>
            <person name="Foitzik S."/>
        </authorList>
    </citation>
    <scope>NUCLEOTIDE SEQUENCE [LARGE SCALE GENOMIC DNA]</scope>
    <source>
        <tissue evidence="6">Whole body</tissue>
    </source>
</reference>
<dbReference type="EMBL" id="QBLH01001095">
    <property type="protein sequence ID" value="TGZ53123.1"/>
    <property type="molecule type" value="Genomic_DNA"/>
</dbReference>
<keyword evidence="7" id="KW-1185">Reference proteome</keyword>
<accession>A0A4S2KSY5</accession>
<feature type="transmembrane region" description="Helical" evidence="5">
    <location>
        <begin position="173"/>
        <end position="193"/>
    </location>
</feature>
<sequence length="287" mass="32329">MAAVPLMLLEEDVERGGKERPDHEIEDDFAYRNNVHNADIKIRMGNCATLQKFKITLTYACYKVLIIVMIVIVMINICNNGCFLRKVYGLLTIQILMTVALASVFVMSSTVKLYVKDNLGWSMSLVFFLTMGILIALMIKRRDHPANLILLGAFTLVMAYNVGVMVSMYDTTVVLEALFITLTVLLSLTAYTFQTKRDFSFLGFGLFIGLWCLLLGSVMQIFVQSTALELAMSIGGALLFCLFIVFDTQLIMHTLSPEEYILATINIYLDIINLFSHILRVLAISRQ</sequence>
<dbReference type="PANTHER" id="PTHR23291:SF50">
    <property type="entry name" value="PROTEIN LIFEGUARD 4"/>
    <property type="match status" value="1"/>
</dbReference>
<keyword evidence="4 5" id="KW-0472">Membrane</keyword>
<name>A0A4S2KSY5_9HYME</name>
<comment type="subcellular location">
    <subcellularLocation>
        <location evidence="1">Membrane</location>
        <topology evidence="1">Multi-pass membrane protein</topology>
    </subcellularLocation>
</comment>
<dbReference type="InterPro" id="IPR006214">
    <property type="entry name" value="Bax_inhibitor_1-related"/>
</dbReference>
<feature type="transmembrane region" description="Helical" evidence="5">
    <location>
        <begin position="87"/>
        <end position="107"/>
    </location>
</feature>
<comment type="caution">
    <text evidence="6">The sequence shown here is derived from an EMBL/GenBank/DDBJ whole genome shotgun (WGS) entry which is preliminary data.</text>
</comment>
<evidence type="ECO:0000313" key="7">
    <source>
        <dbReference type="Proteomes" id="UP000310200"/>
    </source>
</evidence>
<dbReference type="GO" id="GO:0043066">
    <property type="term" value="P:negative regulation of apoptotic process"/>
    <property type="evidence" value="ECO:0007669"/>
    <property type="project" value="TreeGrafter"/>
</dbReference>
<evidence type="ECO:0000313" key="6">
    <source>
        <dbReference type="EMBL" id="TGZ53123.1"/>
    </source>
</evidence>
<dbReference type="AlphaFoldDB" id="A0A4S2KSY5"/>
<protein>
    <submittedName>
        <fullName evidence="6">Transmembrane BAX inhibitor motif-containing protein</fullName>
    </submittedName>
</protein>
<dbReference type="PANTHER" id="PTHR23291">
    <property type="entry name" value="BAX INHIBITOR-RELATED"/>
    <property type="match status" value="1"/>
</dbReference>
<feature type="transmembrane region" description="Helical" evidence="5">
    <location>
        <begin position="119"/>
        <end position="139"/>
    </location>
</feature>
<feature type="transmembrane region" description="Helical" evidence="5">
    <location>
        <begin position="146"/>
        <end position="167"/>
    </location>
</feature>
<comment type="similarity">
    <text evidence="5">Belongs to the BI1 family.</text>
</comment>
<organism evidence="6 7">
    <name type="scientific">Temnothorax longispinosus</name>
    <dbReference type="NCBI Taxonomy" id="300112"/>
    <lineage>
        <taxon>Eukaryota</taxon>
        <taxon>Metazoa</taxon>
        <taxon>Ecdysozoa</taxon>
        <taxon>Arthropoda</taxon>
        <taxon>Hexapoda</taxon>
        <taxon>Insecta</taxon>
        <taxon>Pterygota</taxon>
        <taxon>Neoptera</taxon>
        <taxon>Endopterygota</taxon>
        <taxon>Hymenoptera</taxon>
        <taxon>Apocrita</taxon>
        <taxon>Aculeata</taxon>
        <taxon>Formicoidea</taxon>
        <taxon>Formicidae</taxon>
        <taxon>Myrmicinae</taxon>
        <taxon>Temnothorax</taxon>
    </lineage>
</organism>
<gene>
    <name evidence="6" type="ORF">DBV15_05454</name>
</gene>
<feature type="transmembrane region" description="Helical" evidence="5">
    <location>
        <begin position="228"/>
        <end position="248"/>
    </location>
</feature>
<evidence type="ECO:0000256" key="2">
    <source>
        <dbReference type="ARBA" id="ARBA00022692"/>
    </source>
</evidence>
<feature type="transmembrane region" description="Helical" evidence="5">
    <location>
        <begin position="200"/>
        <end position="222"/>
    </location>
</feature>
<keyword evidence="2 5" id="KW-0812">Transmembrane</keyword>
<evidence type="ECO:0000256" key="4">
    <source>
        <dbReference type="ARBA" id="ARBA00023136"/>
    </source>
</evidence>
<dbReference type="GO" id="GO:0016020">
    <property type="term" value="C:membrane"/>
    <property type="evidence" value="ECO:0007669"/>
    <property type="project" value="UniProtKB-SubCell"/>
</dbReference>
<feature type="transmembrane region" description="Helical" evidence="5">
    <location>
        <begin position="57"/>
        <end position="75"/>
    </location>
</feature>
<proteinExistence type="inferred from homology"/>
<dbReference type="Pfam" id="PF01027">
    <property type="entry name" value="Bax1-I"/>
    <property type="match status" value="1"/>
</dbReference>